<dbReference type="GO" id="GO:0004177">
    <property type="term" value="F:aminopeptidase activity"/>
    <property type="evidence" value="ECO:0007669"/>
    <property type="project" value="UniProtKB-KW"/>
</dbReference>
<dbReference type="SUPFAM" id="SSF53474">
    <property type="entry name" value="alpha/beta-Hydrolases"/>
    <property type="match status" value="1"/>
</dbReference>
<dbReference type="STRING" id="428993.SAMN06296058_3633"/>
<feature type="signal peptide" evidence="2">
    <location>
        <begin position="1"/>
        <end position="22"/>
    </location>
</feature>
<reference evidence="5 6" key="1">
    <citation type="submission" date="2017-02" db="EMBL/GenBank/DDBJ databases">
        <authorList>
            <person name="Peterson S.W."/>
        </authorList>
    </citation>
    <scope>NUCLEOTIDE SEQUENCE [LARGE SCALE GENOMIC DNA]</scope>
    <source>
        <strain evidence="5 6">P15</strain>
    </source>
</reference>
<keyword evidence="5" id="KW-0031">Aminopeptidase</keyword>
<keyword evidence="1" id="KW-0378">Hydrolase</keyword>
<protein>
    <submittedName>
        <fullName evidence="5">Dipeptidyl aminopeptidase/acylaminoacyl peptidase</fullName>
    </submittedName>
</protein>
<dbReference type="Pfam" id="PF00326">
    <property type="entry name" value="Peptidase_S9"/>
    <property type="match status" value="1"/>
</dbReference>
<feature type="domain" description="Lipoprotein LpqB C-terminal" evidence="4">
    <location>
        <begin position="245"/>
        <end position="326"/>
    </location>
</feature>
<dbReference type="PANTHER" id="PTHR42776:SF4">
    <property type="entry name" value="ACYLAMINO-ACID-RELEASING ENZYME"/>
    <property type="match status" value="1"/>
</dbReference>
<accession>A0A1T5M1Y1</accession>
<name>A0A1T5M1Y1_9GAMM</name>
<proteinExistence type="predicted"/>
<dbReference type="InterPro" id="IPR001375">
    <property type="entry name" value="Peptidase_S9_cat"/>
</dbReference>
<dbReference type="EMBL" id="FUZV01000002">
    <property type="protein sequence ID" value="SKC82230.1"/>
    <property type="molecule type" value="Genomic_DNA"/>
</dbReference>
<dbReference type="Gene3D" id="3.40.50.1820">
    <property type="entry name" value="alpha/beta hydrolase"/>
    <property type="match status" value="1"/>
</dbReference>
<dbReference type="InterPro" id="IPR029058">
    <property type="entry name" value="AB_hydrolase_fold"/>
</dbReference>
<organism evidence="5 6">
    <name type="scientific">Pseudoxanthomonas indica</name>
    <dbReference type="NCBI Taxonomy" id="428993"/>
    <lineage>
        <taxon>Bacteria</taxon>
        <taxon>Pseudomonadati</taxon>
        <taxon>Pseudomonadota</taxon>
        <taxon>Gammaproteobacteria</taxon>
        <taxon>Lysobacterales</taxon>
        <taxon>Lysobacteraceae</taxon>
        <taxon>Pseudoxanthomonas</taxon>
    </lineage>
</organism>
<dbReference type="PANTHER" id="PTHR42776">
    <property type="entry name" value="SERINE PEPTIDASE S9 FAMILY MEMBER"/>
    <property type="match status" value="1"/>
</dbReference>
<keyword evidence="2" id="KW-0732">Signal</keyword>
<evidence type="ECO:0000256" key="2">
    <source>
        <dbReference type="SAM" id="SignalP"/>
    </source>
</evidence>
<evidence type="ECO:0000259" key="3">
    <source>
        <dbReference type="Pfam" id="PF00326"/>
    </source>
</evidence>
<sequence length="644" mass="70090">MFKNISAAGLMLGLLVPGILLARTTVDDSSIEMKLASQVRTSEIGYARNGEWAAFSTREPGDKLPLKSRIWVYRKGTHQAVPLSNLESDQSVPRISPEGTRIAYIDRTDAKKERVGIAQLGEPGKVVAFETKGAIDIAWLGDGSGIAILAEEDEDPGLEKGMVVGSQYYKRKQIRVLDARTGAVRTLTASAWNVGMFAPIPGSRDVVITAEDELKPEQVVRRLFVVEGNTGAMREFGAIEGVEYDKLRVSPDGRRLAFIGSVDGPTGFDLFVQDIAGEGKAVNLTGPSGSSIDRMVSDYDWVANDSLVVSVQEGFGDRVYRVGMERSKQILKSFDDATLLALGIDGEASLVYAKGSDTAPPEVWISDEAGDRQISRLNNAIPGLVEGEVVAYKSWDGRSIQAKLFKPSKGVAPYPTVMLIHGGPAGRWSNKIIEWAQVLVADGFAVMAPNIRGSSGHSQAFMTSNRADWGGGDFKDVMSGVDWLVENNLSDPDHLGIAGWSYGGYMAAWAVTQTDRFKASVAGAGMIELNLQWGAGLPEVVPYDSWFLGTPWSQPENFSRMSPLTHVKSVKTPTMLIAGEADRVDPALQNWPFHRALRMNGIDTELLIYPRQGHSLLERKHAADAARRTADWMKKYVSKPTATN</sequence>
<feature type="chain" id="PRO_5013387067" evidence="2">
    <location>
        <begin position="23"/>
        <end position="644"/>
    </location>
</feature>
<evidence type="ECO:0000313" key="5">
    <source>
        <dbReference type="EMBL" id="SKC82230.1"/>
    </source>
</evidence>
<dbReference type="AlphaFoldDB" id="A0A1T5M1Y1"/>
<dbReference type="Proteomes" id="UP000190341">
    <property type="component" value="Unassembled WGS sequence"/>
</dbReference>
<dbReference type="SUPFAM" id="SSF82171">
    <property type="entry name" value="DPP6 N-terminal domain-like"/>
    <property type="match status" value="1"/>
</dbReference>
<dbReference type="OrthoDB" id="9812921at2"/>
<dbReference type="InterPro" id="IPR018910">
    <property type="entry name" value="LpqB_C"/>
</dbReference>
<keyword evidence="6" id="KW-1185">Reference proteome</keyword>
<dbReference type="GO" id="GO:0004252">
    <property type="term" value="F:serine-type endopeptidase activity"/>
    <property type="evidence" value="ECO:0007669"/>
    <property type="project" value="TreeGrafter"/>
</dbReference>
<evidence type="ECO:0000313" key="6">
    <source>
        <dbReference type="Proteomes" id="UP000190341"/>
    </source>
</evidence>
<dbReference type="GO" id="GO:0006508">
    <property type="term" value="P:proteolysis"/>
    <property type="evidence" value="ECO:0007669"/>
    <property type="project" value="InterPro"/>
</dbReference>
<dbReference type="Gene3D" id="2.120.10.30">
    <property type="entry name" value="TolB, C-terminal domain"/>
    <property type="match status" value="1"/>
</dbReference>
<gene>
    <name evidence="5" type="ORF">SAMN06296058_3633</name>
</gene>
<feature type="domain" description="Peptidase S9 prolyl oligopeptidase catalytic" evidence="3">
    <location>
        <begin position="436"/>
        <end position="638"/>
    </location>
</feature>
<evidence type="ECO:0000256" key="1">
    <source>
        <dbReference type="ARBA" id="ARBA00022801"/>
    </source>
</evidence>
<dbReference type="Pfam" id="PF10647">
    <property type="entry name" value="Gmad1"/>
    <property type="match status" value="1"/>
</dbReference>
<dbReference type="InterPro" id="IPR011042">
    <property type="entry name" value="6-blade_b-propeller_TolB-like"/>
</dbReference>
<keyword evidence="5" id="KW-0645">Protease</keyword>
<evidence type="ECO:0000259" key="4">
    <source>
        <dbReference type="Pfam" id="PF10647"/>
    </source>
</evidence>
<dbReference type="RefSeq" id="WP_139381628.1">
    <property type="nucleotide sequence ID" value="NZ_BMCL01000004.1"/>
</dbReference>